<feature type="transmembrane region" description="Helical" evidence="2">
    <location>
        <begin position="301"/>
        <end position="323"/>
    </location>
</feature>
<dbReference type="Proteomes" id="UP001372338">
    <property type="component" value="Unassembled WGS sequence"/>
</dbReference>
<evidence type="ECO:0000313" key="4">
    <source>
        <dbReference type="Proteomes" id="UP001372338"/>
    </source>
</evidence>
<evidence type="ECO:0008006" key="5">
    <source>
        <dbReference type="Google" id="ProtNLM"/>
    </source>
</evidence>
<proteinExistence type="predicted"/>
<dbReference type="PANTHER" id="PTHR33358:SF18">
    <property type="entry name" value="PLANT-LIKE PROTEIN, PUTATIVE-RELATED"/>
    <property type="match status" value="1"/>
</dbReference>
<keyword evidence="2" id="KW-0812">Transmembrane</keyword>
<accession>A0AAN9HNQ9</accession>
<evidence type="ECO:0000256" key="1">
    <source>
        <dbReference type="SAM" id="MobiDB-lite"/>
    </source>
</evidence>
<feature type="region of interest" description="Disordered" evidence="1">
    <location>
        <begin position="244"/>
        <end position="266"/>
    </location>
</feature>
<feature type="compositionally biased region" description="Basic and acidic residues" evidence="1">
    <location>
        <begin position="244"/>
        <end position="260"/>
    </location>
</feature>
<dbReference type="AlphaFoldDB" id="A0AAN9HNQ9"/>
<name>A0AAN9HNQ9_CROPI</name>
<evidence type="ECO:0000256" key="2">
    <source>
        <dbReference type="SAM" id="Phobius"/>
    </source>
</evidence>
<protein>
    <recommendedName>
        <fullName evidence="5">Petal formation-expressed</fullName>
    </recommendedName>
</protein>
<organism evidence="3 4">
    <name type="scientific">Crotalaria pallida</name>
    <name type="common">Smooth rattlebox</name>
    <name type="synonym">Crotalaria striata</name>
    <dbReference type="NCBI Taxonomy" id="3830"/>
    <lineage>
        <taxon>Eukaryota</taxon>
        <taxon>Viridiplantae</taxon>
        <taxon>Streptophyta</taxon>
        <taxon>Embryophyta</taxon>
        <taxon>Tracheophyta</taxon>
        <taxon>Spermatophyta</taxon>
        <taxon>Magnoliopsida</taxon>
        <taxon>eudicotyledons</taxon>
        <taxon>Gunneridae</taxon>
        <taxon>Pentapetalae</taxon>
        <taxon>rosids</taxon>
        <taxon>fabids</taxon>
        <taxon>Fabales</taxon>
        <taxon>Fabaceae</taxon>
        <taxon>Papilionoideae</taxon>
        <taxon>50 kb inversion clade</taxon>
        <taxon>genistoids sensu lato</taxon>
        <taxon>core genistoids</taxon>
        <taxon>Crotalarieae</taxon>
        <taxon>Crotalaria</taxon>
    </lineage>
</organism>
<feature type="transmembrane region" description="Helical" evidence="2">
    <location>
        <begin position="108"/>
        <end position="130"/>
    </location>
</feature>
<sequence length="433" mass="48111">MASIQTSSAIISCSSKRLVNAAIHVPKLPRIDFSVPKIPTTRLVQESKFTNTSPLLLENYNNITSTQLHDDVHHSKTLFQLYAILEAVADRVEMHNNICEQRNNWNTLLLNSINMITLTATTMTGVAATIDTDGAPLLALKLSSALLFSAATGMLLIMNKIQPSQLTEEQRNATRLFKQLQTQIQTTIALGNPTEEDVKGAMEKVLALDKAYPLPLLGAMLEKFPAKFEPAVWWPSTQFKKKSNYKENKAESKKKNEEKKKKNGWSEEVEKEMREVVEVVKRKDIEDYERLGNIALKMNKCMAIAGPLMTGIAAAASTASLFVGSNNNINGSLVPLMAGSLAAAINTFEHGGQVGMVFEMYRNSAGFFNMLESSIESTLEEKDLERRENGELFEMKMALQLGRSVSQLRELASKSEACRMEGIDIHEFASKLF</sequence>
<reference evidence="3 4" key="1">
    <citation type="submission" date="2024-01" db="EMBL/GenBank/DDBJ databases">
        <title>The genomes of 5 underutilized Papilionoideae crops provide insights into root nodulation and disease resistanc.</title>
        <authorList>
            <person name="Yuan L."/>
        </authorList>
    </citation>
    <scope>NUCLEOTIDE SEQUENCE [LARGE SCALE GENOMIC DNA]</scope>
    <source>
        <strain evidence="3">ZHUSHIDOU_FW_LH</strain>
        <tissue evidence="3">Leaf</tissue>
    </source>
</reference>
<dbReference type="InterPro" id="IPR027949">
    <property type="entry name" value="Chloroplast_duf"/>
</dbReference>
<keyword evidence="4" id="KW-1185">Reference proteome</keyword>
<dbReference type="EMBL" id="JAYWIO010000008">
    <property type="protein sequence ID" value="KAK7245880.1"/>
    <property type="molecule type" value="Genomic_DNA"/>
</dbReference>
<keyword evidence="2" id="KW-1133">Transmembrane helix</keyword>
<comment type="caution">
    <text evidence="3">The sequence shown here is derived from an EMBL/GenBank/DDBJ whole genome shotgun (WGS) entry which is preliminary data.</text>
</comment>
<keyword evidence="2" id="KW-0472">Membrane</keyword>
<feature type="transmembrane region" description="Helical" evidence="2">
    <location>
        <begin position="136"/>
        <end position="157"/>
    </location>
</feature>
<dbReference type="Pfam" id="PF14476">
    <property type="entry name" value="Chloroplast_duf"/>
    <property type="match status" value="1"/>
</dbReference>
<evidence type="ECO:0000313" key="3">
    <source>
        <dbReference type="EMBL" id="KAK7245880.1"/>
    </source>
</evidence>
<gene>
    <name evidence="3" type="ORF">RIF29_40734</name>
</gene>
<dbReference type="PANTHER" id="PTHR33358">
    <property type="entry name" value="F-BOX PROTEIN WITH A DOMAIN PROTEIN"/>
    <property type="match status" value="1"/>
</dbReference>